<feature type="transmembrane region" description="Helical" evidence="11">
    <location>
        <begin position="197"/>
        <end position="215"/>
    </location>
</feature>
<dbReference type="GO" id="GO:0006885">
    <property type="term" value="P:regulation of pH"/>
    <property type="evidence" value="ECO:0007669"/>
    <property type="project" value="InterPro"/>
</dbReference>
<reference evidence="12 13" key="1">
    <citation type="submission" date="2018-08" db="EMBL/GenBank/DDBJ databases">
        <title>Microbacterium lemovicicum sp. nov., a bacterium isolated from a natural uranium-rich soil.</title>
        <authorList>
            <person name="ORTET P."/>
        </authorList>
    </citation>
    <scope>NUCLEOTIDE SEQUENCE [LARGE SCALE GENOMIC DNA]</scope>
    <source>
        <strain evidence="12 13">Viu22</strain>
    </source>
</reference>
<accession>A0A3S9WB56</accession>
<evidence type="ECO:0000256" key="9">
    <source>
        <dbReference type="ARBA" id="ARBA00023136"/>
    </source>
</evidence>
<dbReference type="Pfam" id="PF06965">
    <property type="entry name" value="Na_H_antiport_1"/>
    <property type="match status" value="1"/>
</dbReference>
<feature type="transmembrane region" description="Helical" evidence="11">
    <location>
        <begin position="278"/>
        <end position="300"/>
    </location>
</feature>
<feature type="transmembrane region" description="Helical" evidence="11">
    <location>
        <begin position="349"/>
        <end position="370"/>
    </location>
</feature>
<evidence type="ECO:0000256" key="4">
    <source>
        <dbReference type="ARBA" id="ARBA00022475"/>
    </source>
</evidence>
<keyword evidence="9 11" id="KW-0472">Membrane</keyword>
<evidence type="ECO:0000256" key="10">
    <source>
        <dbReference type="ARBA" id="ARBA00023201"/>
    </source>
</evidence>
<keyword evidence="10 11" id="KW-0739">Sodium transport</keyword>
<dbReference type="PANTHER" id="PTHR30341:SF0">
    <property type="entry name" value="NA(+)_H(+) ANTIPORTER NHAA"/>
    <property type="match status" value="1"/>
</dbReference>
<keyword evidence="3 11" id="KW-0050">Antiport</keyword>
<dbReference type="GO" id="GO:0005886">
    <property type="term" value="C:plasma membrane"/>
    <property type="evidence" value="ECO:0007669"/>
    <property type="project" value="UniProtKB-SubCell"/>
</dbReference>
<comment type="subcellular location">
    <subcellularLocation>
        <location evidence="1">Cell inner membrane</location>
        <topology evidence="1">Multi-pass membrane protein</topology>
    </subcellularLocation>
    <subcellularLocation>
        <location evidence="11">Cell membrane</location>
        <topology evidence="11">Multi-pass membrane protein</topology>
    </subcellularLocation>
</comment>
<evidence type="ECO:0000256" key="6">
    <source>
        <dbReference type="ARBA" id="ARBA00022989"/>
    </source>
</evidence>
<keyword evidence="6 11" id="KW-1133">Transmembrane helix</keyword>
<organism evidence="12 13">
    <name type="scientific">Microbacterium lemovicicum</name>
    <dbReference type="NCBI Taxonomy" id="1072463"/>
    <lineage>
        <taxon>Bacteria</taxon>
        <taxon>Bacillati</taxon>
        <taxon>Actinomycetota</taxon>
        <taxon>Actinomycetes</taxon>
        <taxon>Micrococcales</taxon>
        <taxon>Microbacteriaceae</taxon>
        <taxon>Microbacterium</taxon>
    </lineage>
</organism>
<evidence type="ECO:0000256" key="11">
    <source>
        <dbReference type="HAMAP-Rule" id="MF_01844"/>
    </source>
</evidence>
<keyword evidence="5 11" id="KW-0812">Transmembrane</keyword>
<dbReference type="InterPro" id="IPR023171">
    <property type="entry name" value="Na/H_antiporter_dom_sf"/>
</dbReference>
<keyword evidence="4 11" id="KW-1003">Cell membrane</keyword>
<dbReference type="OrthoDB" id="9808135at2"/>
<feature type="transmembrane region" description="Helical" evidence="11">
    <location>
        <begin position="90"/>
        <end position="111"/>
    </location>
</feature>
<name>A0A3S9WB56_9MICO</name>
<protein>
    <recommendedName>
        <fullName evidence="11">Na(+)/H(+) antiporter NhaA</fullName>
    </recommendedName>
    <alternativeName>
        <fullName evidence="11">Sodium/proton antiporter NhaA</fullName>
    </alternativeName>
</protein>
<evidence type="ECO:0000256" key="7">
    <source>
        <dbReference type="ARBA" id="ARBA00023053"/>
    </source>
</evidence>
<feature type="transmembrane region" description="Helical" evidence="11">
    <location>
        <begin position="172"/>
        <end position="190"/>
    </location>
</feature>
<keyword evidence="13" id="KW-1185">Reference proteome</keyword>
<gene>
    <name evidence="12" type="primary">nhaA_1</name>
    <name evidence="11" type="synonym">nhaA</name>
    <name evidence="12" type="ORF">CVS47_01967</name>
</gene>
<comment type="function">
    <text evidence="11">Na(+)/H(+) antiporter that extrudes sodium in exchange for external protons.</text>
</comment>
<dbReference type="HAMAP" id="MF_01844">
    <property type="entry name" value="NhaA"/>
    <property type="match status" value="1"/>
</dbReference>
<keyword evidence="7 11" id="KW-0915">Sodium</keyword>
<feature type="transmembrane region" description="Helical" evidence="11">
    <location>
        <begin position="312"/>
        <end position="334"/>
    </location>
</feature>
<dbReference type="AlphaFoldDB" id="A0A3S9WB56"/>
<proteinExistence type="inferred from homology"/>
<evidence type="ECO:0000256" key="5">
    <source>
        <dbReference type="ARBA" id="ARBA00022692"/>
    </source>
</evidence>
<evidence type="ECO:0000256" key="1">
    <source>
        <dbReference type="ARBA" id="ARBA00004429"/>
    </source>
</evidence>
<comment type="catalytic activity">
    <reaction evidence="11">
        <text>Na(+)(in) + 2 H(+)(out) = Na(+)(out) + 2 H(+)(in)</text>
        <dbReference type="Rhea" id="RHEA:29251"/>
        <dbReference type="ChEBI" id="CHEBI:15378"/>
        <dbReference type="ChEBI" id="CHEBI:29101"/>
    </reaction>
</comment>
<comment type="similarity">
    <text evidence="11">Belongs to the NhaA Na(+)/H(+) (TC 2.A.33) antiporter family.</text>
</comment>
<feature type="transmembrane region" description="Helical" evidence="11">
    <location>
        <begin position="248"/>
        <end position="266"/>
    </location>
</feature>
<dbReference type="EMBL" id="CP031423">
    <property type="protein sequence ID" value="AZS37332.1"/>
    <property type="molecule type" value="Genomic_DNA"/>
</dbReference>
<evidence type="ECO:0000256" key="8">
    <source>
        <dbReference type="ARBA" id="ARBA00023065"/>
    </source>
</evidence>
<evidence type="ECO:0000313" key="12">
    <source>
        <dbReference type="EMBL" id="AZS37332.1"/>
    </source>
</evidence>
<keyword evidence="8 11" id="KW-0406">Ion transport</keyword>
<dbReference type="Gene3D" id="1.20.1530.10">
    <property type="entry name" value="Na+/H+ antiporter like domain"/>
    <property type="match status" value="1"/>
</dbReference>
<dbReference type="GO" id="GO:0015385">
    <property type="term" value="F:sodium:proton antiporter activity"/>
    <property type="evidence" value="ECO:0007669"/>
    <property type="project" value="TreeGrafter"/>
</dbReference>
<dbReference type="PANTHER" id="PTHR30341">
    <property type="entry name" value="SODIUM ION/PROTON ANTIPORTER NHAA-RELATED"/>
    <property type="match status" value="1"/>
</dbReference>
<evidence type="ECO:0000313" key="13">
    <source>
        <dbReference type="Proteomes" id="UP000276888"/>
    </source>
</evidence>
<keyword evidence="2 11" id="KW-0813">Transport</keyword>
<feature type="transmembrane region" description="Helical" evidence="11">
    <location>
        <begin position="49"/>
        <end position="69"/>
    </location>
</feature>
<evidence type="ECO:0000256" key="2">
    <source>
        <dbReference type="ARBA" id="ARBA00022448"/>
    </source>
</evidence>
<dbReference type="InterPro" id="IPR004670">
    <property type="entry name" value="NhaA"/>
</dbReference>
<feature type="transmembrane region" description="Helical" evidence="11">
    <location>
        <begin position="145"/>
        <end position="166"/>
    </location>
</feature>
<evidence type="ECO:0000256" key="3">
    <source>
        <dbReference type="ARBA" id="ARBA00022449"/>
    </source>
</evidence>
<dbReference type="KEGG" id="mlv:CVS47_01967"/>
<dbReference type="Proteomes" id="UP000276888">
    <property type="component" value="Chromosome"/>
</dbReference>
<dbReference type="RefSeq" id="WP_127095902.1">
    <property type="nucleotide sequence ID" value="NZ_CP031423.1"/>
</dbReference>
<sequence length="398" mass="40972">MSLLRSARFPAVVLLIAAVLALALANSPWGDAVVAVKDTYVGVPGVFEMSLGHWVQDGLLAIFFFVVAVELQFELTKGELNSARKALQPAIAAAGGVLVPIAVFLLIAGGSDASSGWPIPTATDIAFALGVLAVFGKGLPSGIRIFLLALAILDDIVGIVFIAVLFTEGVNVLLLAVAAVSVVVFALLSRQLGGPRAPVIVAVLIVLAVATWVLVYLSGVHATIAGVALGLAMVQRPALRARHVLEPWVNAIILPLFAFSAALVVIPRVSPGELSPAFWGVLVALPVGKVVGITAAGWISQRIGGTGDAPRLTVADLLTAGALGGIGFTVSLLLSELAFTGDALVRDEATLGVLAGSALSLVLAAVLVSLRARHYRRLGAAPAENDPHHLTPDESRIT</sequence>